<keyword evidence="5" id="KW-1185">Reference proteome</keyword>
<dbReference type="InterPro" id="IPR049730">
    <property type="entry name" value="SNF2/RAD54-like_C"/>
</dbReference>
<evidence type="ECO:0000313" key="5">
    <source>
        <dbReference type="Proteomes" id="UP000250434"/>
    </source>
</evidence>
<dbReference type="FunFam" id="3.40.50.10810:FF:000031">
    <property type="entry name" value="Helicase, SNF2/RAD54 family"/>
    <property type="match status" value="1"/>
</dbReference>
<sequence>MELAPGTQALFVPSDPPRDGVLALWGHGGGDTPIDLVLPREQAYRRTQVAASVLPVAEAVRVLLAAGEHASATISAWAEVVAAGLSLVARGRIEPDGASWRAGPLEVDDALRLTELAGALPPEALALPLSGLKRVRLHSPESLVRAVWDAIADLLAENESVRLVLRVDLGDECFAGVLAVRSASDPGLVLDVADLADAPEVVRAQFGEHVQVRLALALRRGAVVWPPLARAVGGVVELADHEVAELLRGGGSRLSAAGIEVLWPKDLFDGLPRVRASVRVPSDSPPQLTLSRMLAFRWQVSIGNEELTDDEVAALAEAKRPLVRLRGQWVRADSLLLARLRAARSPMSEAEAVAAALAGSVEVDGEECEFVPPSVLTGLLTRLREAPEAEVGPPPGLHGKLRPYQLRGLAWLARMTELGVGGCLADDMGLGKTIQLIALHLHRRGDGPTLVLCPASLLGNWEREFARFAPSVPVRRFHGGRRSLGGLAEDEVVLATYGVLLRDRQALATVDWGLIAADEAQQVKNALSKTARELRRLPSSARVALTGTPMENRLADLWSILDWTTPGLLGNAEQFRQRYARPIERHADQSRTDQLAALVRPFLLRRRKTDPDIAPELPAKTESDLFVPLTREQVTLYEAVVRENLAAIQQSTGITRRAQVLKLLTELKQICNHPAQYLKEPGALDGRSGKLAAFDELLTVMLEAGEQVLVFSQYVAMCRLLEGWLRERGLPVQLLSGSVPVGERDRMVRRFQAGEVPVFLLSLKAGGVGLNLTRATQVIHYDRWWNPAVEDQATDRAHRIGQDRPVQVHRLITEGTVEERVATLLARKRALTDSILGTGEDWLTSLTDAELAALVHLP</sequence>
<gene>
    <name evidence="4" type="ORF">A4R43_16120</name>
</gene>
<evidence type="ECO:0000313" key="4">
    <source>
        <dbReference type="EMBL" id="AXB43862.1"/>
    </source>
</evidence>
<feature type="domain" description="Helicase C-terminal" evidence="3">
    <location>
        <begin position="693"/>
        <end position="847"/>
    </location>
</feature>
<dbReference type="FunFam" id="3.40.50.300:FF:000533">
    <property type="entry name" value="Helicase, Snf2 family"/>
    <property type="match status" value="1"/>
</dbReference>
<dbReference type="SMART" id="SM00487">
    <property type="entry name" value="DEXDc"/>
    <property type="match status" value="1"/>
</dbReference>
<proteinExistence type="predicted"/>
<evidence type="ECO:0000259" key="3">
    <source>
        <dbReference type="PROSITE" id="PS51194"/>
    </source>
</evidence>
<dbReference type="PROSITE" id="PS51194">
    <property type="entry name" value="HELICASE_CTER"/>
    <property type="match status" value="1"/>
</dbReference>
<dbReference type="InterPro" id="IPR027417">
    <property type="entry name" value="P-loop_NTPase"/>
</dbReference>
<dbReference type="Pfam" id="PF00176">
    <property type="entry name" value="SNF2-rel_dom"/>
    <property type="match status" value="1"/>
</dbReference>
<dbReference type="Gene3D" id="3.40.50.300">
    <property type="entry name" value="P-loop containing nucleotide triphosphate hydrolases"/>
    <property type="match status" value="1"/>
</dbReference>
<keyword evidence="4" id="KW-0547">Nucleotide-binding</keyword>
<keyword evidence="4" id="KW-0347">Helicase</keyword>
<dbReference type="PROSITE" id="PS51192">
    <property type="entry name" value="HELICASE_ATP_BIND_1"/>
    <property type="match status" value="1"/>
</dbReference>
<organism evidence="4 5">
    <name type="scientific">Amycolatopsis albispora</name>
    <dbReference type="NCBI Taxonomy" id="1804986"/>
    <lineage>
        <taxon>Bacteria</taxon>
        <taxon>Bacillati</taxon>
        <taxon>Actinomycetota</taxon>
        <taxon>Actinomycetes</taxon>
        <taxon>Pseudonocardiales</taxon>
        <taxon>Pseudonocardiaceae</taxon>
        <taxon>Amycolatopsis</taxon>
    </lineage>
</organism>
<dbReference type="SMART" id="SM00490">
    <property type="entry name" value="HELICc"/>
    <property type="match status" value="1"/>
</dbReference>
<dbReference type="RefSeq" id="WP_113693097.1">
    <property type="nucleotide sequence ID" value="NZ_CP015163.1"/>
</dbReference>
<dbReference type="Pfam" id="PF00271">
    <property type="entry name" value="Helicase_C"/>
    <property type="match status" value="1"/>
</dbReference>
<dbReference type="CDD" id="cd18793">
    <property type="entry name" value="SF2_C_SNF"/>
    <property type="match status" value="1"/>
</dbReference>
<dbReference type="Pfam" id="PF12419">
    <property type="entry name" value="DUF3670"/>
    <property type="match status" value="1"/>
</dbReference>
<protein>
    <submittedName>
        <fullName evidence="4">Helicase SNF2</fullName>
    </submittedName>
</protein>
<dbReference type="InterPro" id="IPR001650">
    <property type="entry name" value="Helicase_C-like"/>
</dbReference>
<dbReference type="PANTHER" id="PTHR10799">
    <property type="entry name" value="SNF2/RAD54 HELICASE FAMILY"/>
    <property type="match status" value="1"/>
</dbReference>
<feature type="domain" description="Helicase ATP-binding" evidence="2">
    <location>
        <begin position="413"/>
        <end position="567"/>
    </location>
</feature>
<keyword evidence="1" id="KW-0378">Hydrolase</keyword>
<evidence type="ECO:0000256" key="1">
    <source>
        <dbReference type="ARBA" id="ARBA00022801"/>
    </source>
</evidence>
<dbReference type="OrthoDB" id="9760715at2"/>
<dbReference type="InterPro" id="IPR014001">
    <property type="entry name" value="Helicase_ATP-bd"/>
</dbReference>
<reference evidence="4 5" key="1">
    <citation type="submission" date="2016-04" db="EMBL/GenBank/DDBJ databases">
        <title>Complete genome sequence and analysis of deep-sea sediment isolate, Amycolatopsis sp. WP1.</title>
        <authorList>
            <person name="Wang H."/>
            <person name="Chen S."/>
            <person name="Wu Q."/>
        </authorList>
    </citation>
    <scope>NUCLEOTIDE SEQUENCE [LARGE SCALE GENOMIC DNA]</scope>
    <source>
        <strain evidence="4 5">WP1</strain>
    </source>
</reference>
<dbReference type="EMBL" id="CP015163">
    <property type="protein sequence ID" value="AXB43862.1"/>
    <property type="molecule type" value="Genomic_DNA"/>
</dbReference>
<keyword evidence="4" id="KW-0067">ATP-binding</keyword>
<dbReference type="SUPFAM" id="SSF52540">
    <property type="entry name" value="P-loop containing nucleoside triphosphate hydrolases"/>
    <property type="match status" value="2"/>
</dbReference>
<dbReference type="InterPro" id="IPR038718">
    <property type="entry name" value="SNF2-like_sf"/>
</dbReference>
<dbReference type="GO" id="GO:0005524">
    <property type="term" value="F:ATP binding"/>
    <property type="evidence" value="ECO:0007669"/>
    <property type="project" value="InterPro"/>
</dbReference>
<dbReference type="InterPro" id="IPR022138">
    <property type="entry name" value="DUF3670"/>
</dbReference>
<dbReference type="Proteomes" id="UP000250434">
    <property type="component" value="Chromosome"/>
</dbReference>
<dbReference type="InterPro" id="IPR000330">
    <property type="entry name" value="SNF2_N"/>
</dbReference>
<name>A0A344L738_9PSEU</name>
<dbReference type="GO" id="GO:0004386">
    <property type="term" value="F:helicase activity"/>
    <property type="evidence" value="ECO:0007669"/>
    <property type="project" value="UniProtKB-KW"/>
</dbReference>
<evidence type="ECO:0000259" key="2">
    <source>
        <dbReference type="PROSITE" id="PS51192"/>
    </source>
</evidence>
<dbReference type="AlphaFoldDB" id="A0A344L738"/>
<accession>A0A344L738</accession>
<dbReference type="Gene3D" id="3.40.50.10810">
    <property type="entry name" value="Tandem AAA-ATPase domain"/>
    <property type="match status" value="1"/>
</dbReference>
<dbReference type="GO" id="GO:0016787">
    <property type="term" value="F:hydrolase activity"/>
    <property type="evidence" value="ECO:0007669"/>
    <property type="project" value="UniProtKB-KW"/>
</dbReference>
<dbReference type="KEGG" id="aab:A4R43_16120"/>